<comment type="caution">
    <text evidence="1">The sequence shown here is derived from an EMBL/GenBank/DDBJ whole genome shotgun (WGS) entry which is preliminary data.</text>
</comment>
<name>A0A1R3HI17_COCAP</name>
<dbReference type="EMBL" id="AWWV01011892">
    <property type="protein sequence ID" value="OMO69989.1"/>
    <property type="molecule type" value="Genomic_DNA"/>
</dbReference>
<dbReference type="Gramene" id="OMO69989">
    <property type="protein sequence ID" value="OMO69989"/>
    <property type="gene ID" value="CCACVL1_19169"/>
</dbReference>
<gene>
    <name evidence="1" type="ORF">CCACVL1_19169</name>
</gene>
<accession>A0A1R3HI17</accession>
<evidence type="ECO:0000313" key="1">
    <source>
        <dbReference type="EMBL" id="OMO69989.1"/>
    </source>
</evidence>
<reference evidence="1 2" key="1">
    <citation type="submission" date="2013-09" db="EMBL/GenBank/DDBJ databases">
        <title>Corchorus capsularis genome sequencing.</title>
        <authorList>
            <person name="Alam M."/>
            <person name="Haque M.S."/>
            <person name="Islam M.S."/>
            <person name="Emdad E.M."/>
            <person name="Islam M.M."/>
            <person name="Ahmed B."/>
            <person name="Halim A."/>
            <person name="Hossen Q.M.M."/>
            <person name="Hossain M.Z."/>
            <person name="Ahmed R."/>
            <person name="Khan M.M."/>
            <person name="Islam R."/>
            <person name="Rashid M.M."/>
            <person name="Khan S.A."/>
            <person name="Rahman M.S."/>
            <person name="Alam M."/>
        </authorList>
    </citation>
    <scope>NUCLEOTIDE SEQUENCE [LARGE SCALE GENOMIC DNA]</scope>
    <source>
        <strain evidence="2">cv. CVL-1</strain>
        <tissue evidence="1">Whole seedling</tissue>
    </source>
</reference>
<protein>
    <submittedName>
        <fullName evidence="1">Uncharacterized protein</fullName>
    </submittedName>
</protein>
<proteinExistence type="predicted"/>
<organism evidence="1 2">
    <name type="scientific">Corchorus capsularis</name>
    <name type="common">Jute</name>
    <dbReference type="NCBI Taxonomy" id="210143"/>
    <lineage>
        <taxon>Eukaryota</taxon>
        <taxon>Viridiplantae</taxon>
        <taxon>Streptophyta</taxon>
        <taxon>Embryophyta</taxon>
        <taxon>Tracheophyta</taxon>
        <taxon>Spermatophyta</taxon>
        <taxon>Magnoliopsida</taxon>
        <taxon>eudicotyledons</taxon>
        <taxon>Gunneridae</taxon>
        <taxon>Pentapetalae</taxon>
        <taxon>rosids</taxon>
        <taxon>malvids</taxon>
        <taxon>Malvales</taxon>
        <taxon>Malvaceae</taxon>
        <taxon>Grewioideae</taxon>
        <taxon>Apeibeae</taxon>
        <taxon>Corchorus</taxon>
    </lineage>
</organism>
<sequence>MEDHGFGSRAIFQFIIVEEL</sequence>
<keyword evidence="2" id="KW-1185">Reference proteome</keyword>
<dbReference type="Proteomes" id="UP000188268">
    <property type="component" value="Unassembled WGS sequence"/>
</dbReference>
<dbReference type="AlphaFoldDB" id="A0A1R3HI17"/>
<evidence type="ECO:0000313" key="2">
    <source>
        <dbReference type="Proteomes" id="UP000188268"/>
    </source>
</evidence>